<dbReference type="Proteomes" id="UP000265040">
    <property type="component" value="Chromosome 18"/>
</dbReference>
<feature type="region of interest" description="Disordered" evidence="5">
    <location>
        <begin position="1"/>
        <end position="66"/>
    </location>
</feature>
<feature type="compositionally biased region" description="Acidic residues" evidence="5">
    <location>
        <begin position="56"/>
        <end position="66"/>
    </location>
</feature>
<reference evidence="7" key="1">
    <citation type="submission" date="2021-04" db="EMBL/GenBank/DDBJ databases">
        <authorList>
            <consortium name="Wellcome Sanger Institute Data Sharing"/>
        </authorList>
    </citation>
    <scope>NUCLEOTIDE SEQUENCE [LARGE SCALE GENOMIC DNA]</scope>
</reference>
<keyword evidence="3" id="KW-0966">Cell projection</keyword>
<dbReference type="InterPro" id="IPR051885">
    <property type="entry name" value="CC_CF"/>
</dbReference>
<evidence type="ECO:0000313" key="8">
    <source>
        <dbReference type="Proteomes" id="UP000265040"/>
    </source>
</evidence>
<dbReference type="GO" id="GO:0036064">
    <property type="term" value="C:ciliary basal body"/>
    <property type="evidence" value="ECO:0007669"/>
    <property type="project" value="TreeGrafter"/>
</dbReference>
<feature type="compositionally biased region" description="Acidic residues" evidence="5">
    <location>
        <begin position="121"/>
        <end position="132"/>
    </location>
</feature>
<feature type="coiled-coil region" evidence="4">
    <location>
        <begin position="136"/>
        <end position="163"/>
    </location>
</feature>
<dbReference type="InterPro" id="IPR025254">
    <property type="entry name" value="CCDC113/CCDC96_CC"/>
</dbReference>
<feature type="compositionally biased region" description="Basic and acidic residues" evidence="5">
    <location>
        <begin position="10"/>
        <end position="22"/>
    </location>
</feature>
<evidence type="ECO:0000256" key="4">
    <source>
        <dbReference type="SAM" id="Coils"/>
    </source>
</evidence>
<dbReference type="PANTHER" id="PTHR15654">
    <property type="entry name" value="COILED-COIL DOMAIN-CONTAINING PROTEIN 113-RELATED"/>
    <property type="match status" value="1"/>
</dbReference>
<evidence type="ECO:0000313" key="7">
    <source>
        <dbReference type="Ensembl" id="ENSATEP00000029462.2"/>
    </source>
</evidence>
<keyword evidence="2 4" id="KW-0175">Coiled coil</keyword>
<reference evidence="7" key="3">
    <citation type="submission" date="2025-09" db="UniProtKB">
        <authorList>
            <consortium name="Ensembl"/>
        </authorList>
    </citation>
    <scope>IDENTIFICATION</scope>
</reference>
<dbReference type="InParanoid" id="A0A3Q1J404"/>
<dbReference type="GO" id="GO:0005930">
    <property type="term" value="C:axoneme"/>
    <property type="evidence" value="ECO:0007669"/>
    <property type="project" value="TreeGrafter"/>
</dbReference>
<dbReference type="AlphaFoldDB" id="A0A3Q1J404"/>
<sequence length="445" mass="51042">MDGELEQGENEVKNDTERKTAEEGVPAEILTSDHQEGIKTSEELPVEAVTSKPGEMDGDELQGEDDITTRSHLEIKLSEVNEQPVSHEESAVFEINSSDDNEHHRLHVEGWQREPTAPAQGEEEDAGDADGEDVSYEECTNLLQELCEERDKAMQRSGELQMKLAEYLRKKAGDDALPEIQESEQVYEKSISILTELKQQLAAESETVQQQAEELRLQSQEKLDKVETEWQAFMALKQDVAVTVLSRSLGKQAAQAKVESALAVEQLRQDQLIKLRLKHIKLSAKIDRLETELQDEVERGRDTLQLQFEQLQAERLEQKKHIEKQSEELFKLQKKMSSSLEILSNVKEKMCWIQMEVQAKREQLAELEAMVARMRDLLTRTKQAGNSLQRDNQRLKERRGLLGNRVLLQDFEDTMLTSLLKAYNHDLKYILYNMGDVKIKILHII</sequence>
<feature type="domain" description="CCDC113/CCDC96 coiled-coil" evidence="6">
    <location>
        <begin position="268"/>
        <end position="415"/>
    </location>
</feature>
<dbReference type="GeneTree" id="ENSGT00940000154521"/>
<evidence type="ECO:0000256" key="2">
    <source>
        <dbReference type="ARBA" id="ARBA00023054"/>
    </source>
</evidence>
<feature type="compositionally biased region" description="Basic and acidic residues" evidence="5">
    <location>
        <begin position="31"/>
        <end position="42"/>
    </location>
</feature>
<feature type="coiled-coil region" evidence="4">
    <location>
        <begin position="272"/>
        <end position="328"/>
    </location>
</feature>
<keyword evidence="8" id="KW-1185">Reference proteome</keyword>
<dbReference type="Pfam" id="PF13870">
    <property type="entry name" value="CCDC113_CCDC96_CC"/>
    <property type="match status" value="1"/>
</dbReference>
<protein>
    <recommendedName>
        <fullName evidence="6">CCDC113/CCDC96 coiled-coil domain-containing protein</fullName>
    </recommendedName>
</protein>
<evidence type="ECO:0000256" key="1">
    <source>
        <dbReference type="ARBA" id="ARBA00004138"/>
    </source>
</evidence>
<dbReference type="PANTHER" id="PTHR15654:SF1">
    <property type="entry name" value="COILED-COIL DOMAIN-CONTAINING PROTEIN 96"/>
    <property type="match status" value="1"/>
</dbReference>
<proteinExistence type="predicted"/>
<evidence type="ECO:0000256" key="5">
    <source>
        <dbReference type="SAM" id="MobiDB-lite"/>
    </source>
</evidence>
<evidence type="ECO:0000256" key="3">
    <source>
        <dbReference type="ARBA" id="ARBA00023273"/>
    </source>
</evidence>
<feature type="region of interest" description="Disordered" evidence="5">
    <location>
        <begin position="96"/>
        <end position="132"/>
    </location>
</feature>
<accession>A0A3Q1J404</accession>
<reference evidence="7" key="2">
    <citation type="submission" date="2025-08" db="UniProtKB">
        <authorList>
            <consortium name="Ensembl"/>
        </authorList>
    </citation>
    <scope>IDENTIFICATION</scope>
</reference>
<organism evidence="7 8">
    <name type="scientific">Anabas testudineus</name>
    <name type="common">Climbing perch</name>
    <name type="synonym">Anthias testudineus</name>
    <dbReference type="NCBI Taxonomy" id="64144"/>
    <lineage>
        <taxon>Eukaryota</taxon>
        <taxon>Metazoa</taxon>
        <taxon>Chordata</taxon>
        <taxon>Craniata</taxon>
        <taxon>Vertebrata</taxon>
        <taxon>Euteleostomi</taxon>
        <taxon>Actinopterygii</taxon>
        <taxon>Neopterygii</taxon>
        <taxon>Teleostei</taxon>
        <taxon>Neoteleostei</taxon>
        <taxon>Acanthomorphata</taxon>
        <taxon>Anabantaria</taxon>
        <taxon>Anabantiformes</taxon>
        <taxon>Anabantoidei</taxon>
        <taxon>Anabantidae</taxon>
        <taxon>Anabas</taxon>
    </lineage>
</organism>
<feature type="coiled-coil region" evidence="4">
    <location>
        <begin position="357"/>
        <end position="398"/>
    </location>
</feature>
<feature type="coiled-coil region" evidence="4">
    <location>
        <begin position="194"/>
        <end position="229"/>
    </location>
</feature>
<dbReference type="OrthoDB" id="10254794at2759"/>
<feature type="compositionally biased region" description="Basic and acidic residues" evidence="5">
    <location>
        <begin position="100"/>
        <end position="112"/>
    </location>
</feature>
<comment type="subcellular location">
    <subcellularLocation>
        <location evidence="1">Cell projection</location>
        <location evidence="1">Cilium</location>
    </subcellularLocation>
</comment>
<evidence type="ECO:0000259" key="6">
    <source>
        <dbReference type="Pfam" id="PF13870"/>
    </source>
</evidence>
<dbReference type="FunCoup" id="A0A3Q1J404">
    <property type="interactions" value="14"/>
</dbReference>
<dbReference type="GO" id="GO:0060271">
    <property type="term" value="P:cilium assembly"/>
    <property type="evidence" value="ECO:0007669"/>
    <property type="project" value="TreeGrafter"/>
</dbReference>
<name>A0A3Q1J404_ANATE</name>
<dbReference type="STRING" id="64144.ENSATEP00000029462"/>
<dbReference type="Ensembl" id="ENSATET00000029909.3">
    <property type="protein sequence ID" value="ENSATEP00000029462.2"/>
    <property type="gene ID" value="ENSATEG00000020333.3"/>
</dbReference>